<reference evidence="4 5" key="1">
    <citation type="journal article" date="2015" name="Stand. Genomic Sci.">
        <title>Complete genome sequence of and proposal of Thermofilum uzonense sp. nov. a novel hyperthermophilic crenarchaeon and emended description of the genus Thermofilum.</title>
        <authorList>
            <person name="Toshchakov S.V."/>
            <person name="Korzhenkov A.A."/>
            <person name="Samarov N.I."/>
            <person name="Mazunin I.O."/>
            <person name="Mozhey O.I."/>
            <person name="Shmyr I.S."/>
            <person name="Derbikova K.S."/>
            <person name="Taranov E.A."/>
            <person name="Dominova I.N."/>
            <person name="Bonch-Osmolovskaya E.A."/>
            <person name="Patrushev M.V."/>
            <person name="Podosokorskaya O.A."/>
            <person name="Kublanov I.V."/>
        </authorList>
    </citation>
    <scope>NUCLEOTIDE SEQUENCE [LARGE SCALE GENOMIC DNA]</scope>
    <source>
        <strain evidence="4 5">1807-2</strain>
    </source>
</reference>
<organism evidence="4 5">
    <name type="scientific">Infirmifilum uzonense</name>
    <dbReference type="NCBI Taxonomy" id="1550241"/>
    <lineage>
        <taxon>Archaea</taxon>
        <taxon>Thermoproteota</taxon>
        <taxon>Thermoprotei</taxon>
        <taxon>Thermofilales</taxon>
        <taxon>Thermofilaceae</taxon>
        <taxon>Infirmifilum</taxon>
    </lineage>
</organism>
<keyword evidence="2 3" id="KW-0648">Protein biosynthesis</keyword>
<evidence type="ECO:0000256" key="2">
    <source>
        <dbReference type="ARBA" id="ARBA00022917"/>
    </source>
</evidence>
<dbReference type="PANTHER" id="PTHR10784">
    <property type="entry name" value="TRANSLATION INITIATION FACTOR 6"/>
    <property type="match status" value="1"/>
</dbReference>
<dbReference type="GeneID" id="25401916"/>
<dbReference type="STRING" id="1550241.MA03_06755"/>
<dbReference type="GO" id="GO:0043022">
    <property type="term" value="F:ribosome binding"/>
    <property type="evidence" value="ECO:0007669"/>
    <property type="project" value="InterPro"/>
</dbReference>
<comment type="similarity">
    <text evidence="3">Belongs to the eIF-6 family.</text>
</comment>
<dbReference type="Pfam" id="PF01912">
    <property type="entry name" value="eIF-6"/>
    <property type="match status" value="1"/>
</dbReference>
<dbReference type="GO" id="GO:0003743">
    <property type="term" value="F:translation initiation factor activity"/>
    <property type="evidence" value="ECO:0007669"/>
    <property type="project" value="UniProtKB-UniRule"/>
</dbReference>
<proteinExistence type="inferred from homology"/>
<sequence length="224" mass="23867">MFSVELVEIYGTPQVGIFIFANDKYALVPPDIPEKLEAKVREALEVEILKVSVAGSRLIGSLACGNNSGIVLPRNVLDSELEIIKNNLKLNVTVLEGVKETGLGNLVLANDNACLVSPLLPKNASKLISDTLGVECVVADLGGSPFVGSLAVVTNRGLALPPFVSDDELKRLEKIFKVQGGLLTINKGRMFLRSGLVANTKGALAGSETTGHELMQIQRIFSQS</sequence>
<evidence type="ECO:0000256" key="1">
    <source>
        <dbReference type="ARBA" id="ARBA00022540"/>
    </source>
</evidence>
<evidence type="ECO:0000256" key="3">
    <source>
        <dbReference type="HAMAP-Rule" id="MF_00032"/>
    </source>
</evidence>
<name>A0A0F7FI08_9CREN</name>
<dbReference type="OrthoDB" id="33582at2157"/>
<keyword evidence="5" id="KW-1185">Reference proteome</keyword>
<protein>
    <recommendedName>
        <fullName evidence="3">Translation initiation factor 6</fullName>
        <shortName evidence="3">aIF-6</shortName>
    </recommendedName>
</protein>
<dbReference type="EMBL" id="CP009961">
    <property type="protein sequence ID" value="AKG39002.1"/>
    <property type="molecule type" value="Genomic_DNA"/>
</dbReference>
<dbReference type="HOGENOM" id="CLU_071894_1_0_2"/>
<comment type="function">
    <text evidence="3">Binds to the 50S ribosomal subunit and prevents its association with the 30S ribosomal subunit to form the 70S initiation complex.</text>
</comment>
<dbReference type="SUPFAM" id="SSF55909">
    <property type="entry name" value="Pentein"/>
    <property type="match status" value="1"/>
</dbReference>
<dbReference type="Proteomes" id="UP000067434">
    <property type="component" value="Chromosome"/>
</dbReference>
<dbReference type="AlphaFoldDB" id="A0A0F7FI08"/>
<dbReference type="SMART" id="SM00654">
    <property type="entry name" value="eIF6"/>
    <property type="match status" value="1"/>
</dbReference>
<keyword evidence="1 3" id="KW-0396">Initiation factor</keyword>
<evidence type="ECO:0000313" key="4">
    <source>
        <dbReference type="EMBL" id="AKG39002.1"/>
    </source>
</evidence>
<dbReference type="InterPro" id="IPR002769">
    <property type="entry name" value="eIF6"/>
</dbReference>
<gene>
    <name evidence="3" type="primary">eif6</name>
    <name evidence="4" type="ORF">MA03_06755</name>
</gene>
<dbReference type="GO" id="GO:0042256">
    <property type="term" value="P:cytosolic ribosome assembly"/>
    <property type="evidence" value="ECO:0007669"/>
    <property type="project" value="InterPro"/>
</dbReference>
<dbReference type="KEGG" id="thf:MA03_06755"/>
<evidence type="ECO:0000313" key="5">
    <source>
        <dbReference type="Proteomes" id="UP000067434"/>
    </source>
</evidence>
<dbReference type="HAMAP" id="MF_00032">
    <property type="entry name" value="eIF_6"/>
    <property type="match status" value="1"/>
</dbReference>
<accession>A0A0F7FI08</accession>
<dbReference type="NCBIfam" id="TIGR00323">
    <property type="entry name" value="eIF-6"/>
    <property type="match status" value="1"/>
</dbReference>
<dbReference type="Gene3D" id="3.75.10.10">
    <property type="entry name" value="L-arginine/glycine Amidinotransferase, Chain A"/>
    <property type="match status" value="1"/>
</dbReference>
<dbReference type="RefSeq" id="WP_052884528.1">
    <property type="nucleotide sequence ID" value="NZ_CP009961.1"/>
</dbReference>
<dbReference type="PIRSF" id="PIRSF006413">
    <property type="entry name" value="IF-6"/>
    <property type="match status" value="1"/>
</dbReference>